<sequence>MINVNHLIFTLPKSVDSLIGLFLSRTWHQFQLICGTCGSKLCLVSQVYAPISSGTSNIEDRTILVFGCIIPNCGNTPLSSSCSESGQ</sequence>
<dbReference type="AlphaFoldDB" id="A0A6N2LKR1"/>
<evidence type="ECO:0000313" key="1">
    <source>
        <dbReference type="EMBL" id="VFU40790.1"/>
    </source>
</evidence>
<protein>
    <recommendedName>
        <fullName evidence="2">Programmed cell death protein 2 C-terminal domain-containing protein</fullName>
    </recommendedName>
</protein>
<evidence type="ECO:0008006" key="2">
    <source>
        <dbReference type="Google" id="ProtNLM"/>
    </source>
</evidence>
<gene>
    <name evidence="1" type="ORF">SVIM_LOCUS236610</name>
</gene>
<organism evidence="1">
    <name type="scientific">Salix viminalis</name>
    <name type="common">Common osier</name>
    <name type="synonym">Basket willow</name>
    <dbReference type="NCBI Taxonomy" id="40686"/>
    <lineage>
        <taxon>Eukaryota</taxon>
        <taxon>Viridiplantae</taxon>
        <taxon>Streptophyta</taxon>
        <taxon>Embryophyta</taxon>
        <taxon>Tracheophyta</taxon>
        <taxon>Spermatophyta</taxon>
        <taxon>Magnoliopsida</taxon>
        <taxon>eudicotyledons</taxon>
        <taxon>Gunneridae</taxon>
        <taxon>Pentapetalae</taxon>
        <taxon>rosids</taxon>
        <taxon>fabids</taxon>
        <taxon>Malpighiales</taxon>
        <taxon>Salicaceae</taxon>
        <taxon>Saliceae</taxon>
        <taxon>Salix</taxon>
    </lineage>
</organism>
<accession>A0A6N2LKR1</accession>
<name>A0A6N2LKR1_SALVM</name>
<dbReference type="EMBL" id="CAADRP010001552">
    <property type="protein sequence ID" value="VFU40790.1"/>
    <property type="molecule type" value="Genomic_DNA"/>
</dbReference>
<dbReference type="PANTHER" id="PTHR47762:SF2">
    <property type="entry name" value="OS04G0640800 PROTEIN"/>
    <property type="match status" value="1"/>
</dbReference>
<proteinExistence type="predicted"/>
<reference evidence="1" key="1">
    <citation type="submission" date="2019-03" db="EMBL/GenBank/DDBJ databases">
        <authorList>
            <person name="Mank J."/>
            <person name="Almeida P."/>
        </authorList>
    </citation>
    <scope>NUCLEOTIDE SEQUENCE</scope>
    <source>
        <strain evidence="1">78183</strain>
    </source>
</reference>
<dbReference type="PANTHER" id="PTHR47762">
    <property type="entry name" value="OSJNBB0079B02.4 PROTEIN"/>
    <property type="match status" value="1"/>
</dbReference>